<gene>
    <name evidence="3" type="ORF">ACHAW5_009730</name>
</gene>
<dbReference type="PROSITE" id="PS50231">
    <property type="entry name" value="RICIN_B_LECTIN"/>
    <property type="match status" value="1"/>
</dbReference>
<dbReference type="EMBL" id="JALLAZ020000146">
    <property type="protein sequence ID" value="KAL3802471.1"/>
    <property type="molecule type" value="Genomic_DNA"/>
</dbReference>
<comment type="caution">
    <text evidence="3">The sequence shown here is derived from an EMBL/GenBank/DDBJ whole genome shotgun (WGS) entry which is preliminary data.</text>
</comment>
<evidence type="ECO:0000313" key="3">
    <source>
        <dbReference type="EMBL" id="KAL3802471.1"/>
    </source>
</evidence>
<evidence type="ECO:0000313" key="4">
    <source>
        <dbReference type="Proteomes" id="UP001530315"/>
    </source>
</evidence>
<organism evidence="3 4">
    <name type="scientific">Stephanodiscus triporus</name>
    <dbReference type="NCBI Taxonomy" id="2934178"/>
    <lineage>
        <taxon>Eukaryota</taxon>
        <taxon>Sar</taxon>
        <taxon>Stramenopiles</taxon>
        <taxon>Ochrophyta</taxon>
        <taxon>Bacillariophyta</taxon>
        <taxon>Coscinodiscophyceae</taxon>
        <taxon>Thalassiosirophycidae</taxon>
        <taxon>Stephanodiscales</taxon>
        <taxon>Stephanodiscaceae</taxon>
        <taxon>Stephanodiscus</taxon>
    </lineage>
</organism>
<dbReference type="Proteomes" id="UP001530315">
    <property type="component" value="Unassembled WGS sequence"/>
</dbReference>
<feature type="chain" id="PRO_5044831948" description="Ricin B lectin domain-containing protein" evidence="2">
    <location>
        <begin position="18"/>
        <end position="302"/>
    </location>
</feature>
<dbReference type="AlphaFoldDB" id="A0ABD3QRA3"/>
<keyword evidence="2" id="KW-0732">Signal</keyword>
<evidence type="ECO:0008006" key="5">
    <source>
        <dbReference type="Google" id="ProtNLM"/>
    </source>
</evidence>
<evidence type="ECO:0000256" key="1">
    <source>
        <dbReference type="SAM" id="MobiDB-lite"/>
    </source>
</evidence>
<evidence type="ECO:0000256" key="2">
    <source>
        <dbReference type="SAM" id="SignalP"/>
    </source>
</evidence>
<accession>A0ABD3QRA3</accession>
<proteinExistence type="predicted"/>
<feature type="region of interest" description="Disordered" evidence="1">
    <location>
        <begin position="51"/>
        <end position="80"/>
    </location>
</feature>
<dbReference type="InterPro" id="IPR035992">
    <property type="entry name" value="Ricin_B-like_lectins"/>
</dbReference>
<protein>
    <recommendedName>
        <fullName evidence="5">Ricin B lectin domain-containing protein</fullName>
    </recommendedName>
</protein>
<sequence>MMLLSFSVIAGVAVSAAEEGRTPSNSVNRRLDEMVTKDLELATKRFVQENLGKITMSKNPTSGGRRTLRNHSAGKSGKVSDDDYYDDDYVYSSGKSGKSGDKPNEEVFRLLPSACPNQCISSHVNEDDEMVDTVEVCQRDEPAQMWMVRSDGSYVMIESYDNPGMCISVGYEVGDNDAMVAETCQNGILMLRDCQSVYGTEWYFTGGQLINSFCWAAGLSSMMTVDIDDPDEYTCEMDLTVYGGIDEPVLKRDTFMFVNRLPRAPFYISDVNEALHDMKKETAVDYIVEETPKAVVALEGET</sequence>
<reference evidence="3 4" key="1">
    <citation type="submission" date="2024-10" db="EMBL/GenBank/DDBJ databases">
        <title>Updated reference genomes for cyclostephanoid diatoms.</title>
        <authorList>
            <person name="Roberts W.R."/>
            <person name="Alverson A.J."/>
        </authorList>
    </citation>
    <scope>NUCLEOTIDE SEQUENCE [LARGE SCALE GENOMIC DNA]</scope>
    <source>
        <strain evidence="3 4">AJA276-08</strain>
    </source>
</reference>
<feature type="signal peptide" evidence="2">
    <location>
        <begin position="1"/>
        <end position="17"/>
    </location>
</feature>
<name>A0ABD3QRA3_9STRA</name>
<keyword evidence="4" id="KW-1185">Reference proteome</keyword>
<dbReference type="SUPFAM" id="SSF50370">
    <property type="entry name" value="Ricin B-like lectins"/>
    <property type="match status" value="1"/>
</dbReference>